<keyword evidence="2" id="KW-1185">Reference proteome</keyword>
<gene>
    <name evidence="1" type="ORF">D9619_011387</name>
</gene>
<dbReference type="OrthoDB" id="2958007at2759"/>
<protein>
    <submittedName>
        <fullName evidence="1">Uncharacterized protein</fullName>
    </submittedName>
</protein>
<reference evidence="1 2" key="1">
    <citation type="journal article" date="2020" name="ISME J.">
        <title>Uncovering the hidden diversity of litter-decomposition mechanisms in mushroom-forming fungi.</title>
        <authorList>
            <person name="Floudas D."/>
            <person name="Bentzer J."/>
            <person name="Ahren D."/>
            <person name="Johansson T."/>
            <person name="Persson P."/>
            <person name="Tunlid A."/>
        </authorList>
    </citation>
    <scope>NUCLEOTIDE SEQUENCE [LARGE SCALE GENOMIC DNA]</scope>
    <source>
        <strain evidence="1 2">CBS 101986</strain>
    </source>
</reference>
<dbReference type="AlphaFoldDB" id="A0A8H5BJQ4"/>
<accession>A0A8H5BJQ4</accession>
<dbReference type="EMBL" id="JAACJJ010000016">
    <property type="protein sequence ID" value="KAF5324106.1"/>
    <property type="molecule type" value="Genomic_DNA"/>
</dbReference>
<evidence type="ECO:0000313" key="2">
    <source>
        <dbReference type="Proteomes" id="UP000567179"/>
    </source>
</evidence>
<dbReference type="Proteomes" id="UP000567179">
    <property type="component" value="Unassembled WGS sequence"/>
</dbReference>
<comment type="caution">
    <text evidence="1">The sequence shown here is derived from an EMBL/GenBank/DDBJ whole genome shotgun (WGS) entry which is preliminary data.</text>
</comment>
<sequence length="109" mass="12034">MLHKLLAAMQALAMKRIAGAWEALLVYDCIIFGLTISKTWTTRRDHGITGISFPLTTLLLRDVGWGMFHFGSFVGSMLTFDSLSCGVASPLLQAGKQVTVKKKKYLTLK</sequence>
<proteinExistence type="predicted"/>
<organism evidence="1 2">
    <name type="scientific">Psilocybe cf. subviscida</name>
    <dbReference type="NCBI Taxonomy" id="2480587"/>
    <lineage>
        <taxon>Eukaryota</taxon>
        <taxon>Fungi</taxon>
        <taxon>Dikarya</taxon>
        <taxon>Basidiomycota</taxon>
        <taxon>Agaricomycotina</taxon>
        <taxon>Agaricomycetes</taxon>
        <taxon>Agaricomycetidae</taxon>
        <taxon>Agaricales</taxon>
        <taxon>Agaricineae</taxon>
        <taxon>Strophariaceae</taxon>
        <taxon>Psilocybe</taxon>
    </lineage>
</organism>
<evidence type="ECO:0000313" key="1">
    <source>
        <dbReference type="EMBL" id="KAF5324106.1"/>
    </source>
</evidence>
<name>A0A8H5BJQ4_9AGAR</name>